<accession>A0A8T1DJP7</accession>
<name>A0A8T1DJP7_9STRA</name>
<gene>
    <name evidence="2" type="ORF">PC115_g2500</name>
</gene>
<dbReference type="GO" id="GO:0016491">
    <property type="term" value="F:oxidoreductase activity"/>
    <property type="evidence" value="ECO:0007669"/>
    <property type="project" value="InterPro"/>
</dbReference>
<proteinExistence type="predicted"/>
<dbReference type="PANTHER" id="PTHR22893">
    <property type="entry name" value="NADH OXIDOREDUCTASE-RELATED"/>
    <property type="match status" value="1"/>
</dbReference>
<dbReference type="VEuPathDB" id="FungiDB:PC110_g5078"/>
<dbReference type="GO" id="GO:0010181">
    <property type="term" value="F:FMN binding"/>
    <property type="evidence" value="ECO:0007669"/>
    <property type="project" value="InterPro"/>
</dbReference>
<reference evidence="2" key="1">
    <citation type="submission" date="2018-10" db="EMBL/GenBank/DDBJ databases">
        <title>Effector identification in a new, highly contiguous assembly of the strawberry crown rot pathogen Phytophthora cactorum.</title>
        <authorList>
            <person name="Armitage A.D."/>
            <person name="Nellist C.F."/>
            <person name="Bates H."/>
            <person name="Vickerstaff R.J."/>
            <person name="Harrison R.J."/>
        </authorList>
    </citation>
    <scope>NUCLEOTIDE SEQUENCE</scope>
    <source>
        <strain evidence="2">4032</strain>
    </source>
</reference>
<dbReference type="Pfam" id="PF00724">
    <property type="entry name" value="Oxidored_FMN"/>
    <property type="match status" value="1"/>
</dbReference>
<evidence type="ECO:0000313" key="3">
    <source>
        <dbReference type="Proteomes" id="UP000774804"/>
    </source>
</evidence>
<dbReference type="InterPro" id="IPR045247">
    <property type="entry name" value="Oye-like"/>
</dbReference>
<dbReference type="PANTHER" id="PTHR22893:SF91">
    <property type="entry name" value="NADPH DEHYDROGENASE 2-RELATED"/>
    <property type="match status" value="1"/>
</dbReference>
<dbReference type="EMBL" id="RCMI01000037">
    <property type="protein sequence ID" value="KAG2940510.1"/>
    <property type="molecule type" value="Genomic_DNA"/>
</dbReference>
<dbReference type="AlphaFoldDB" id="A0A8T1DJP7"/>
<dbReference type="Proteomes" id="UP000774804">
    <property type="component" value="Unassembled WGS sequence"/>
</dbReference>
<dbReference type="Gene3D" id="3.20.20.70">
    <property type="entry name" value="Aldolase class I"/>
    <property type="match status" value="1"/>
</dbReference>
<organism evidence="2 3">
    <name type="scientific">Phytophthora cactorum</name>
    <dbReference type="NCBI Taxonomy" id="29920"/>
    <lineage>
        <taxon>Eukaryota</taxon>
        <taxon>Sar</taxon>
        <taxon>Stramenopiles</taxon>
        <taxon>Oomycota</taxon>
        <taxon>Peronosporomycetes</taxon>
        <taxon>Peronosporales</taxon>
        <taxon>Peronosporaceae</taxon>
        <taxon>Phytophthora</taxon>
    </lineage>
</organism>
<protein>
    <recommendedName>
        <fullName evidence="1">NADH:flavin oxidoreductase/NADH oxidase N-terminal domain-containing protein</fullName>
    </recommendedName>
</protein>
<comment type="caution">
    <text evidence="2">The sequence shown here is derived from an EMBL/GenBank/DDBJ whole genome shotgun (WGS) entry which is preliminary data.</text>
</comment>
<dbReference type="InterPro" id="IPR013785">
    <property type="entry name" value="Aldolase_TIM"/>
</dbReference>
<evidence type="ECO:0000313" key="2">
    <source>
        <dbReference type="EMBL" id="KAG2940510.1"/>
    </source>
</evidence>
<dbReference type="InterPro" id="IPR001155">
    <property type="entry name" value="OxRdtase_FMN_N"/>
</dbReference>
<evidence type="ECO:0000259" key="1">
    <source>
        <dbReference type="Pfam" id="PF00724"/>
    </source>
</evidence>
<feature type="domain" description="NADH:flavin oxidoreductase/NADH oxidase N-terminal" evidence="1">
    <location>
        <begin position="42"/>
        <end position="95"/>
    </location>
</feature>
<dbReference type="SUPFAM" id="SSF51395">
    <property type="entry name" value="FMN-linked oxidoreductases"/>
    <property type="match status" value="1"/>
</dbReference>
<sequence>MFTYVYERLSEHGLAYLAILDGSEGVGADARYHDKCRPLTTFDAKKAFKGTVIANKGYSRDTAEGVLRSGSADLVGFARMFMANPDLVDRFKNDWPLTPLMDYKFFWDPVKGDEGYITLSNFEP</sequence>